<evidence type="ECO:0000256" key="1">
    <source>
        <dbReference type="SAM" id="Phobius"/>
    </source>
</evidence>
<reference evidence="4" key="1">
    <citation type="submission" date="2017-09" db="EMBL/GenBank/DDBJ databases">
        <title>Depth-based differentiation of microbial function through sediment-hosted aquifers and enrichment of novel symbionts in the deep terrestrial subsurface.</title>
        <authorList>
            <person name="Probst A.J."/>
            <person name="Ladd B."/>
            <person name="Jarett J.K."/>
            <person name="Geller-Mcgrath D.E."/>
            <person name="Sieber C.M.K."/>
            <person name="Emerson J.B."/>
            <person name="Anantharaman K."/>
            <person name="Thomas B.C."/>
            <person name="Malmstrom R."/>
            <person name="Stieglmeier M."/>
            <person name="Klingl A."/>
            <person name="Woyke T."/>
            <person name="Ryan C.M."/>
            <person name="Banfield J.F."/>
        </authorList>
    </citation>
    <scope>NUCLEOTIDE SEQUENCE [LARGE SCALE GENOMIC DNA]</scope>
</reference>
<dbReference type="Proteomes" id="UP000228777">
    <property type="component" value="Unassembled WGS sequence"/>
</dbReference>
<gene>
    <name evidence="3" type="ORF">COS93_00215</name>
</gene>
<sequence>MKKVLSTIVLLSLLLVFVAPILVNAQTAAEPANSCTIRHTIKIKEFTCKKDSVIYFETDPNQAICCVLDPIYTAMDYVFTITMVLAVLFVIVGAFLLMTAAGDPEKMGTGRNWIVWALVGIAIAVISKVIPIIVQAVMGM</sequence>
<dbReference type="EMBL" id="PEWP01000006">
    <property type="protein sequence ID" value="PIU47275.1"/>
    <property type="molecule type" value="Genomic_DNA"/>
</dbReference>
<protein>
    <submittedName>
        <fullName evidence="3">Uncharacterized protein</fullName>
    </submittedName>
</protein>
<feature type="transmembrane region" description="Helical" evidence="1">
    <location>
        <begin position="113"/>
        <end position="138"/>
    </location>
</feature>
<evidence type="ECO:0000313" key="3">
    <source>
        <dbReference type="EMBL" id="PIU47275.1"/>
    </source>
</evidence>
<evidence type="ECO:0000256" key="2">
    <source>
        <dbReference type="SAM" id="SignalP"/>
    </source>
</evidence>
<comment type="caution">
    <text evidence="3">The sequence shown here is derived from an EMBL/GenBank/DDBJ whole genome shotgun (WGS) entry which is preliminary data.</text>
</comment>
<feature type="transmembrane region" description="Helical" evidence="1">
    <location>
        <begin position="77"/>
        <end position="101"/>
    </location>
</feature>
<keyword evidence="1" id="KW-0472">Membrane</keyword>
<keyword evidence="1" id="KW-0812">Transmembrane</keyword>
<dbReference type="AlphaFoldDB" id="A0A2M6Z4K8"/>
<organism evidence="3 4">
    <name type="scientific">bacterium (Candidatus Gribaldobacteria) CG07_land_8_20_14_0_80_33_18</name>
    <dbReference type="NCBI Taxonomy" id="2014272"/>
    <lineage>
        <taxon>Bacteria</taxon>
        <taxon>Candidatus Gribaldobacteria</taxon>
    </lineage>
</organism>
<name>A0A2M6Z4K8_9BACT</name>
<keyword evidence="1" id="KW-1133">Transmembrane helix</keyword>
<feature type="signal peptide" evidence="2">
    <location>
        <begin position="1"/>
        <end position="25"/>
    </location>
</feature>
<dbReference type="InterPro" id="IPR043993">
    <property type="entry name" value="T4SS_pilin"/>
</dbReference>
<keyword evidence="2" id="KW-0732">Signal</keyword>
<dbReference type="Pfam" id="PF18895">
    <property type="entry name" value="T4SS_pilin"/>
    <property type="match status" value="1"/>
</dbReference>
<accession>A0A2M6Z4K8</accession>
<proteinExistence type="predicted"/>
<feature type="chain" id="PRO_5014676157" evidence="2">
    <location>
        <begin position="26"/>
        <end position="140"/>
    </location>
</feature>
<evidence type="ECO:0000313" key="4">
    <source>
        <dbReference type="Proteomes" id="UP000228777"/>
    </source>
</evidence>